<protein>
    <submittedName>
        <fullName evidence="1">Uncharacterized protein</fullName>
    </submittedName>
</protein>
<organism evidence="1">
    <name type="scientific">Lygus hesperus</name>
    <name type="common">Western plant bug</name>
    <dbReference type="NCBI Taxonomy" id="30085"/>
    <lineage>
        <taxon>Eukaryota</taxon>
        <taxon>Metazoa</taxon>
        <taxon>Ecdysozoa</taxon>
        <taxon>Arthropoda</taxon>
        <taxon>Hexapoda</taxon>
        <taxon>Insecta</taxon>
        <taxon>Pterygota</taxon>
        <taxon>Neoptera</taxon>
        <taxon>Paraneoptera</taxon>
        <taxon>Hemiptera</taxon>
        <taxon>Heteroptera</taxon>
        <taxon>Panheteroptera</taxon>
        <taxon>Cimicomorpha</taxon>
        <taxon>Miridae</taxon>
        <taxon>Mirini</taxon>
        <taxon>Lygus</taxon>
    </lineage>
</organism>
<dbReference type="AlphaFoldDB" id="A0A0A9XFP7"/>
<reference evidence="1" key="2">
    <citation type="submission" date="2014-07" db="EMBL/GenBank/DDBJ databases">
        <authorList>
            <person name="Hull J."/>
        </authorList>
    </citation>
    <scope>NUCLEOTIDE SEQUENCE</scope>
</reference>
<name>A0A0A9XFP7_LYGHE</name>
<reference evidence="1" key="1">
    <citation type="journal article" date="2014" name="PLoS ONE">
        <title>Transcriptome-Based Identification of ABC Transporters in the Western Tarnished Plant Bug Lygus hesperus.</title>
        <authorList>
            <person name="Hull J.J."/>
            <person name="Chaney K."/>
            <person name="Geib S.M."/>
            <person name="Fabrick J.A."/>
            <person name="Brent C.S."/>
            <person name="Walsh D."/>
            <person name="Lavine L.C."/>
        </authorList>
    </citation>
    <scope>NUCLEOTIDE SEQUENCE</scope>
</reference>
<accession>A0A0A9XFP7</accession>
<evidence type="ECO:0000313" key="1">
    <source>
        <dbReference type="EMBL" id="JAG18486.1"/>
    </source>
</evidence>
<sequence>MESTNTRKKNSLSTIPGAVEERLPSVTKLKERDSTSILKFLSWLYELNLIAEDYFPLIFERLANLQGNKFLQKMVGETPDKSALTFQNVTRRILDTTSCKVRRDYQKYLCRPQRPHESFRDFVKDISKYNSILQVHDPTELVEIILVGVNGHTRVHFQFQTVPTNMKELETLVCHVEKLEKNQAGTIPWT</sequence>
<proteinExistence type="predicted"/>
<dbReference type="EMBL" id="GBHO01025118">
    <property type="protein sequence ID" value="JAG18486.1"/>
    <property type="molecule type" value="Transcribed_RNA"/>
</dbReference>
<gene>
    <name evidence="1" type="ORF">CM83_20402</name>
</gene>